<evidence type="ECO:0008006" key="4">
    <source>
        <dbReference type="Google" id="ProtNLM"/>
    </source>
</evidence>
<evidence type="ECO:0000313" key="2">
    <source>
        <dbReference type="EMBL" id="PIL35028.1"/>
    </source>
</evidence>
<dbReference type="Proteomes" id="UP000230002">
    <property type="component" value="Unassembled WGS sequence"/>
</dbReference>
<sequence>MMFRPVVFFFAVVAFASSLVCAAPVAEIATRQIGDIQCNINRLSFVGDIAGLQITLKTLSAQTADDRDPTASAGIQSVTNNISAVQSALGTIAEAILTGQAVPAEARVQVESNLAAAQSTLAEITSADPAVTANLQNAKTQMQNVDLVGSGILVNCK</sequence>
<keyword evidence="3" id="KW-1185">Reference proteome</keyword>
<gene>
    <name evidence="2" type="ORF">GSI_02815</name>
</gene>
<reference evidence="2 3" key="1">
    <citation type="journal article" date="2015" name="Sci. Rep.">
        <title>Chromosome-level genome map provides insights into diverse defense mechanisms in the medicinal fungus Ganoderma sinense.</title>
        <authorList>
            <person name="Zhu Y."/>
            <person name="Xu J."/>
            <person name="Sun C."/>
            <person name="Zhou S."/>
            <person name="Xu H."/>
            <person name="Nelson D.R."/>
            <person name="Qian J."/>
            <person name="Song J."/>
            <person name="Luo H."/>
            <person name="Xiang L."/>
            <person name="Li Y."/>
            <person name="Xu Z."/>
            <person name="Ji A."/>
            <person name="Wang L."/>
            <person name="Lu S."/>
            <person name="Hayward A."/>
            <person name="Sun W."/>
            <person name="Li X."/>
            <person name="Schwartz D.C."/>
            <person name="Wang Y."/>
            <person name="Chen S."/>
        </authorList>
    </citation>
    <scope>NUCLEOTIDE SEQUENCE [LARGE SCALE GENOMIC DNA]</scope>
    <source>
        <strain evidence="2 3">ZZ0214-1</strain>
    </source>
</reference>
<evidence type="ECO:0000256" key="1">
    <source>
        <dbReference type="SAM" id="SignalP"/>
    </source>
</evidence>
<dbReference type="AlphaFoldDB" id="A0A2G8SN74"/>
<feature type="signal peptide" evidence="1">
    <location>
        <begin position="1"/>
        <end position="22"/>
    </location>
</feature>
<comment type="caution">
    <text evidence="2">The sequence shown here is derived from an EMBL/GenBank/DDBJ whole genome shotgun (WGS) entry which is preliminary data.</text>
</comment>
<dbReference type="EMBL" id="AYKW01000004">
    <property type="protein sequence ID" value="PIL35028.1"/>
    <property type="molecule type" value="Genomic_DNA"/>
</dbReference>
<protein>
    <recommendedName>
        <fullName evidence="4">Cell wall galactomannoprotein</fullName>
    </recommendedName>
</protein>
<keyword evidence="1" id="KW-0732">Signal</keyword>
<dbReference type="STRING" id="1077348.A0A2G8SN74"/>
<evidence type="ECO:0000313" key="3">
    <source>
        <dbReference type="Proteomes" id="UP000230002"/>
    </source>
</evidence>
<name>A0A2G8SN74_9APHY</name>
<organism evidence="2 3">
    <name type="scientific">Ganoderma sinense ZZ0214-1</name>
    <dbReference type="NCBI Taxonomy" id="1077348"/>
    <lineage>
        <taxon>Eukaryota</taxon>
        <taxon>Fungi</taxon>
        <taxon>Dikarya</taxon>
        <taxon>Basidiomycota</taxon>
        <taxon>Agaricomycotina</taxon>
        <taxon>Agaricomycetes</taxon>
        <taxon>Polyporales</taxon>
        <taxon>Polyporaceae</taxon>
        <taxon>Ganoderma</taxon>
    </lineage>
</organism>
<accession>A0A2G8SN74</accession>
<dbReference type="OrthoDB" id="3178264at2759"/>
<proteinExistence type="predicted"/>
<feature type="chain" id="PRO_5013614232" description="Cell wall galactomannoprotein" evidence="1">
    <location>
        <begin position="23"/>
        <end position="157"/>
    </location>
</feature>